<dbReference type="GO" id="GO:0006886">
    <property type="term" value="P:intracellular protein transport"/>
    <property type="evidence" value="ECO:0007669"/>
    <property type="project" value="InterPro"/>
</dbReference>
<evidence type="ECO:0000313" key="5">
    <source>
        <dbReference type="EMBL" id="RKP30639.1"/>
    </source>
</evidence>
<dbReference type="GO" id="GO:0006906">
    <property type="term" value="P:vesicle fusion"/>
    <property type="evidence" value="ECO:0007669"/>
    <property type="project" value="TreeGrafter"/>
</dbReference>
<dbReference type="Pfam" id="PF05739">
    <property type="entry name" value="SNARE"/>
    <property type="match status" value="1"/>
</dbReference>
<keyword evidence="3" id="KW-0812">Transmembrane</keyword>
<dbReference type="AlphaFoldDB" id="A0A4V1J331"/>
<keyword evidence="3" id="KW-1133">Transmembrane helix</keyword>
<dbReference type="GO" id="GO:0005484">
    <property type="term" value="F:SNAP receptor activity"/>
    <property type="evidence" value="ECO:0007669"/>
    <property type="project" value="InterPro"/>
</dbReference>
<dbReference type="Proteomes" id="UP000268321">
    <property type="component" value="Unassembled WGS sequence"/>
</dbReference>
<dbReference type="InterPro" id="IPR045242">
    <property type="entry name" value="Syntaxin"/>
</dbReference>
<proteinExistence type="inferred from homology"/>
<dbReference type="OrthoDB" id="364348at2759"/>
<protein>
    <submittedName>
        <fullName evidence="5">t-SNARE</fullName>
    </submittedName>
</protein>
<evidence type="ECO:0000259" key="4">
    <source>
        <dbReference type="PROSITE" id="PS50192"/>
    </source>
</evidence>
<dbReference type="GO" id="GO:0006896">
    <property type="term" value="P:Golgi to vacuole transport"/>
    <property type="evidence" value="ECO:0007669"/>
    <property type="project" value="TreeGrafter"/>
</dbReference>
<dbReference type="InterPro" id="IPR006012">
    <property type="entry name" value="Syntaxin/epimorphin_CS"/>
</dbReference>
<dbReference type="Pfam" id="PF14523">
    <property type="entry name" value="Syntaxin_2"/>
    <property type="match status" value="1"/>
</dbReference>
<dbReference type="PANTHER" id="PTHR19957:SF418">
    <property type="entry name" value="SNAP RECEPTOR"/>
    <property type="match status" value="1"/>
</dbReference>
<keyword evidence="6" id="KW-1185">Reference proteome</keyword>
<dbReference type="SUPFAM" id="SSF47661">
    <property type="entry name" value="t-snare proteins"/>
    <property type="match status" value="1"/>
</dbReference>
<dbReference type="GO" id="GO:0031201">
    <property type="term" value="C:SNARE complex"/>
    <property type="evidence" value="ECO:0007669"/>
    <property type="project" value="TreeGrafter"/>
</dbReference>
<keyword evidence="3" id="KW-0472">Membrane</keyword>
<dbReference type="PANTHER" id="PTHR19957">
    <property type="entry name" value="SYNTAXIN"/>
    <property type="match status" value="1"/>
</dbReference>
<sequence length="280" mass="31608">MSFANYDYEAQSPRVKDEGSSVNAESAEVDLDSAIRKTSVQLEKYGVLIADFNTQMKLVGGRRDTLALRNKIDALQQEISALGTAIKTLIGRINTVMSKSNMQNGKFEVSNRHLMMKDRLVSDFNGLNGRFQLSVKSYQERKLACAPKSPPPSANERTPLVKNQPGTQLQLHMTEDEIQQTELQYHLLLTEERNRQINEVAEGIREVNSIFKDLGELVTQQGEQLDTVEENILQMQGNTQQASRELTKAHEYQKRKSKWGCILLVALFILVLIMVLAVLN</sequence>
<dbReference type="PROSITE" id="PS00914">
    <property type="entry name" value="SYNTAXIN"/>
    <property type="match status" value="1"/>
</dbReference>
<feature type="region of interest" description="Disordered" evidence="2">
    <location>
        <begin position="1"/>
        <end position="23"/>
    </location>
</feature>
<evidence type="ECO:0000256" key="2">
    <source>
        <dbReference type="SAM" id="MobiDB-lite"/>
    </source>
</evidence>
<evidence type="ECO:0000313" key="6">
    <source>
        <dbReference type="Proteomes" id="UP000268321"/>
    </source>
</evidence>
<organism evidence="5 6">
    <name type="scientific">Metschnikowia bicuspidata</name>
    <dbReference type="NCBI Taxonomy" id="27322"/>
    <lineage>
        <taxon>Eukaryota</taxon>
        <taxon>Fungi</taxon>
        <taxon>Dikarya</taxon>
        <taxon>Ascomycota</taxon>
        <taxon>Saccharomycotina</taxon>
        <taxon>Pichiomycetes</taxon>
        <taxon>Metschnikowiaceae</taxon>
        <taxon>Metschnikowia</taxon>
    </lineage>
</organism>
<reference evidence="6" key="1">
    <citation type="journal article" date="2018" name="Nat. Microbiol.">
        <title>Leveraging single-cell genomics to expand the fungal tree of life.</title>
        <authorList>
            <person name="Ahrendt S.R."/>
            <person name="Quandt C.A."/>
            <person name="Ciobanu D."/>
            <person name="Clum A."/>
            <person name="Salamov A."/>
            <person name="Andreopoulos B."/>
            <person name="Cheng J.F."/>
            <person name="Woyke T."/>
            <person name="Pelin A."/>
            <person name="Henrissat B."/>
            <person name="Reynolds N.K."/>
            <person name="Benny G.L."/>
            <person name="Smith M.E."/>
            <person name="James T.Y."/>
            <person name="Grigoriev I.V."/>
        </authorList>
    </citation>
    <scope>NUCLEOTIDE SEQUENCE [LARGE SCALE GENOMIC DNA]</scope>
    <source>
        <strain evidence="6">Baker2002</strain>
    </source>
</reference>
<gene>
    <name evidence="5" type="ORF">METBISCDRAFT_15946</name>
</gene>
<feature type="transmembrane region" description="Helical" evidence="3">
    <location>
        <begin position="259"/>
        <end position="279"/>
    </location>
</feature>
<dbReference type="InterPro" id="IPR000727">
    <property type="entry name" value="T_SNARE_dom"/>
</dbReference>
<dbReference type="InterPro" id="IPR006011">
    <property type="entry name" value="Syntaxin_N"/>
</dbReference>
<evidence type="ECO:0000256" key="1">
    <source>
        <dbReference type="ARBA" id="ARBA00009063"/>
    </source>
</evidence>
<dbReference type="GO" id="GO:0012505">
    <property type="term" value="C:endomembrane system"/>
    <property type="evidence" value="ECO:0007669"/>
    <property type="project" value="TreeGrafter"/>
</dbReference>
<dbReference type="PROSITE" id="PS50192">
    <property type="entry name" value="T_SNARE"/>
    <property type="match status" value="1"/>
</dbReference>
<dbReference type="InterPro" id="IPR010989">
    <property type="entry name" value="SNARE"/>
</dbReference>
<comment type="similarity">
    <text evidence="1">Belongs to the syntaxin family.</text>
</comment>
<accession>A0A4V1J331</accession>
<dbReference type="GO" id="GO:0000149">
    <property type="term" value="F:SNARE binding"/>
    <property type="evidence" value="ECO:0007669"/>
    <property type="project" value="TreeGrafter"/>
</dbReference>
<feature type="domain" description="T-SNARE coiled-coil homology" evidence="4">
    <location>
        <begin position="187"/>
        <end position="249"/>
    </location>
</feature>
<dbReference type="Gene3D" id="1.20.5.110">
    <property type="match status" value="1"/>
</dbReference>
<name>A0A4V1J331_9ASCO</name>
<dbReference type="GO" id="GO:0048278">
    <property type="term" value="P:vesicle docking"/>
    <property type="evidence" value="ECO:0007669"/>
    <property type="project" value="TreeGrafter"/>
</dbReference>
<evidence type="ECO:0000256" key="3">
    <source>
        <dbReference type="SAM" id="Phobius"/>
    </source>
</evidence>
<dbReference type="SMART" id="SM00397">
    <property type="entry name" value="t_SNARE"/>
    <property type="match status" value="1"/>
</dbReference>
<dbReference type="Gene3D" id="1.20.58.70">
    <property type="match status" value="1"/>
</dbReference>
<dbReference type="EMBL" id="ML004455">
    <property type="protein sequence ID" value="RKP30639.1"/>
    <property type="molecule type" value="Genomic_DNA"/>
</dbReference>
<dbReference type="CDD" id="cd15840">
    <property type="entry name" value="SNARE_Qa"/>
    <property type="match status" value="1"/>
</dbReference>